<organism evidence="1 2">
    <name type="scientific">Thauera sinica</name>
    <dbReference type="NCBI Taxonomy" id="2665146"/>
    <lineage>
        <taxon>Bacteria</taxon>
        <taxon>Pseudomonadati</taxon>
        <taxon>Pseudomonadota</taxon>
        <taxon>Betaproteobacteria</taxon>
        <taxon>Rhodocyclales</taxon>
        <taxon>Zoogloeaceae</taxon>
        <taxon>Thauera</taxon>
    </lineage>
</organism>
<dbReference type="NCBIfam" id="NF041023">
    <property type="entry name" value="PP0621_fam"/>
    <property type="match status" value="1"/>
</dbReference>
<evidence type="ECO:0000313" key="1">
    <source>
        <dbReference type="EMBL" id="MFC5772198.1"/>
    </source>
</evidence>
<protein>
    <submittedName>
        <fullName evidence="1">PP0621 family protein</fullName>
    </submittedName>
</protein>
<reference evidence="2" key="1">
    <citation type="journal article" date="2019" name="Int. J. Syst. Evol. Microbiol.">
        <title>The Global Catalogue of Microorganisms (GCM) 10K type strain sequencing project: providing services to taxonomists for standard genome sequencing and annotation.</title>
        <authorList>
            <consortium name="The Broad Institute Genomics Platform"/>
            <consortium name="The Broad Institute Genome Sequencing Center for Infectious Disease"/>
            <person name="Wu L."/>
            <person name="Ma J."/>
        </authorList>
    </citation>
    <scope>NUCLEOTIDE SEQUENCE [LARGE SCALE GENOMIC DNA]</scope>
    <source>
        <strain evidence="2">SHR3</strain>
    </source>
</reference>
<name>A0ABW1AXZ5_9RHOO</name>
<evidence type="ECO:0000313" key="2">
    <source>
        <dbReference type="Proteomes" id="UP001595974"/>
    </source>
</evidence>
<proteinExistence type="predicted"/>
<dbReference type="Proteomes" id="UP001595974">
    <property type="component" value="Unassembled WGS sequence"/>
</dbReference>
<dbReference type="InterPro" id="IPR049708">
    <property type="entry name" value="PP0621-like"/>
</dbReference>
<comment type="caution">
    <text evidence="1">The sequence shown here is derived from an EMBL/GenBank/DDBJ whole genome shotgun (WGS) entry which is preliminary data.</text>
</comment>
<keyword evidence="2" id="KW-1185">Reference proteome</keyword>
<sequence length="82" mass="9394">MRNLLIFLLALWGIWWIRRAIRRAGEGRAAGGEKAGKTRRRVEHMVECAHCGVHVPESEGVRDGERFFCSEAHRLAGPRKRD</sequence>
<dbReference type="EMBL" id="JBHSOG010000108">
    <property type="protein sequence ID" value="MFC5772198.1"/>
    <property type="molecule type" value="Genomic_DNA"/>
</dbReference>
<accession>A0ABW1AXZ5</accession>
<dbReference type="RefSeq" id="WP_096449218.1">
    <property type="nucleotide sequence ID" value="NZ_JBHSOG010000108.1"/>
</dbReference>
<gene>
    <name evidence="1" type="ORF">ACFPTN_22680</name>
</gene>